<evidence type="ECO:0000313" key="3">
    <source>
        <dbReference type="EMBL" id="KNC96625.1"/>
    </source>
</evidence>
<dbReference type="Pfam" id="PF05050">
    <property type="entry name" value="Methyltransf_21"/>
    <property type="match status" value="1"/>
</dbReference>
<dbReference type="EMBL" id="KQ257468">
    <property type="protein sequence ID" value="KNC96625.1"/>
    <property type="molecule type" value="Genomic_DNA"/>
</dbReference>
<keyword evidence="3" id="KW-0489">Methyltransferase</keyword>
<dbReference type="InParanoid" id="A0A0L0H555"/>
<reference evidence="3 4" key="1">
    <citation type="submission" date="2009-08" db="EMBL/GenBank/DDBJ databases">
        <title>The Genome Sequence of Spizellomyces punctatus strain DAOM BR117.</title>
        <authorList>
            <consortium name="The Broad Institute Genome Sequencing Platform"/>
            <person name="Russ C."/>
            <person name="Cuomo C."/>
            <person name="Shea T."/>
            <person name="Young S.K."/>
            <person name="Zeng Q."/>
            <person name="Koehrsen M."/>
            <person name="Haas B."/>
            <person name="Borodovsky M."/>
            <person name="Guigo R."/>
            <person name="Alvarado L."/>
            <person name="Berlin A."/>
            <person name="Bochicchio J."/>
            <person name="Borenstein D."/>
            <person name="Chapman S."/>
            <person name="Chen Z."/>
            <person name="Engels R."/>
            <person name="Freedman E."/>
            <person name="Gellesch M."/>
            <person name="Goldberg J."/>
            <person name="Griggs A."/>
            <person name="Gujja S."/>
            <person name="Heiman D."/>
            <person name="Hepburn T."/>
            <person name="Howarth C."/>
            <person name="Jen D."/>
            <person name="Larson L."/>
            <person name="Lewis B."/>
            <person name="Mehta T."/>
            <person name="Park D."/>
            <person name="Pearson M."/>
            <person name="Roberts A."/>
            <person name="Saif S."/>
            <person name="Shenoy N."/>
            <person name="Sisk P."/>
            <person name="Stolte C."/>
            <person name="Sykes S."/>
            <person name="Thomson T."/>
            <person name="Walk T."/>
            <person name="White J."/>
            <person name="Yandava C."/>
            <person name="Burger G."/>
            <person name="Gray M.W."/>
            <person name="Holland P.W.H."/>
            <person name="King N."/>
            <person name="Lang F.B.F."/>
            <person name="Roger A.J."/>
            <person name="Ruiz-Trillo I."/>
            <person name="Lander E."/>
            <person name="Nusbaum C."/>
        </authorList>
    </citation>
    <scope>NUCLEOTIDE SEQUENCE [LARGE SCALE GENOMIC DNA]</scope>
    <source>
        <strain evidence="3 4">DAOM BR117</strain>
    </source>
</reference>
<feature type="signal peptide" evidence="1">
    <location>
        <begin position="1"/>
        <end position="31"/>
    </location>
</feature>
<dbReference type="OrthoDB" id="2128152at2759"/>
<dbReference type="GO" id="GO:0032259">
    <property type="term" value="P:methylation"/>
    <property type="evidence" value="ECO:0007669"/>
    <property type="project" value="UniProtKB-KW"/>
</dbReference>
<dbReference type="InterPro" id="IPR029063">
    <property type="entry name" value="SAM-dependent_MTases_sf"/>
</dbReference>
<dbReference type="NCBIfam" id="TIGR01444">
    <property type="entry name" value="fkbM_fam"/>
    <property type="match status" value="1"/>
</dbReference>
<gene>
    <name evidence="3" type="ORF">SPPG_08207</name>
</gene>
<keyword evidence="1" id="KW-0732">Signal</keyword>
<dbReference type="GeneID" id="27691384"/>
<dbReference type="Gene3D" id="3.40.50.150">
    <property type="entry name" value="Vaccinia Virus protein VP39"/>
    <property type="match status" value="1"/>
</dbReference>
<dbReference type="GO" id="GO:0008168">
    <property type="term" value="F:methyltransferase activity"/>
    <property type="evidence" value="ECO:0007669"/>
    <property type="project" value="UniProtKB-KW"/>
</dbReference>
<accession>A0A0L0H555</accession>
<dbReference type="AlphaFoldDB" id="A0A0L0H555"/>
<evidence type="ECO:0000256" key="1">
    <source>
        <dbReference type="SAM" id="SignalP"/>
    </source>
</evidence>
<protein>
    <submittedName>
        <fullName evidence="3">FkbM family methyltransferase</fullName>
    </submittedName>
</protein>
<dbReference type="eggNOG" id="ENOG502S881">
    <property type="taxonomic scope" value="Eukaryota"/>
</dbReference>
<dbReference type="PANTHER" id="PTHR34203:SF13">
    <property type="entry name" value="EXPRESSED PROTEIN"/>
    <property type="match status" value="1"/>
</dbReference>
<feature type="chain" id="PRO_5005539688" evidence="1">
    <location>
        <begin position="32"/>
        <end position="381"/>
    </location>
</feature>
<dbReference type="PANTHER" id="PTHR34203">
    <property type="entry name" value="METHYLTRANSFERASE, FKBM FAMILY PROTEIN"/>
    <property type="match status" value="1"/>
</dbReference>
<name>A0A0L0H555_SPIPD</name>
<dbReference type="VEuPathDB" id="FungiDB:SPPG_08207"/>
<feature type="domain" description="Methyltransferase FkbM" evidence="2">
    <location>
        <begin position="140"/>
        <end position="314"/>
    </location>
</feature>
<evidence type="ECO:0000313" key="4">
    <source>
        <dbReference type="Proteomes" id="UP000053201"/>
    </source>
</evidence>
<evidence type="ECO:0000259" key="2">
    <source>
        <dbReference type="Pfam" id="PF05050"/>
    </source>
</evidence>
<proteinExistence type="predicted"/>
<dbReference type="SUPFAM" id="SSF53335">
    <property type="entry name" value="S-adenosyl-L-methionine-dependent methyltransferases"/>
    <property type="match status" value="1"/>
</dbReference>
<dbReference type="Proteomes" id="UP000053201">
    <property type="component" value="Unassembled WGS sequence"/>
</dbReference>
<keyword evidence="4" id="KW-1185">Reference proteome</keyword>
<organism evidence="3 4">
    <name type="scientific">Spizellomyces punctatus (strain DAOM BR117)</name>
    <dbReference type="NCBI Taxonomy" id="645134"/>
    <lineage>
        <taxon>Eukaryota</taxon>
        <taxon>Fungi</taxon>
        <taxon>Fungi incertae sedis</taxon>
        <taxon>Chytridiomycota</taxon>
        <taxon>Chytridiomycota incertae sedis</taxon>
        <taxon>Chytridiomycetes</taxon>
        <taxon>Spizellomycetales</taxon>
        <taxon>Spizellomycetaceae</taxon>
        <taxon>Spizellomyces</taxon>
    </lineage>
</organism>
<keyword evidence="3" id="KW-0808">Transferase</keyword>
<dbReference type="InterPro" id="IPR052514">
    <property type="entry name" value="SAM-dependent_MTase"/>
</dbReference>
<dbReference type="InterPro" id="IPR006342">
    <property type="entry name" value="FkbM_mtfrase"/>
</dbReference>
<sequence>MAFSSNHFRSPRMWFALAAVAFLLFVSVPWGRPTEITRTSFGMPKSWYENKIAWRTRAAIEQNAFCRTAAVTPLPDKTVEKTIDLDGVSYKLTLYDTGMDAVSAIIIRTGVWEHAATRQVLWALKLANDVRGQDRATFLDIGGNVGWYTVTAAAHGHRVAVFEPMPQNEYLIRRSLCANRDLARHVDYYAMGLGAQPDECRIISHNENHGNGILQCGEDSKKPVADQHGVRADVSIHTLDGIVQDDRRAGEFGVMKMDVEGFESEVLKGGEKSLFATDNRPPMIMMEYIPSLQARLLGDDPTGILTLLDGYGYEIRTSWFTHEAKAKDSTETGKVYNSFLGEPAVRPSEFKAWSDTHPTVDIFLVHRSFVKEAKTWISARY</sequence>
<dbReference type="RefSeq" id="XP_016604665.1">
    <property type="nucleotide sequence ID" value="XM_016756367.1"/>
</dbReference>